<dbReference type="EMBL" id="VMTP01000048">
    <property type="protein sequence ID" value="TVT83413.1"/>
    <property type="molecule type" value="Genomic_DNA"/>
</dbReference>
<name>A0A558FD22_9GAMM</name>
<gene>
    <name evidence="1" type="ORF">FPV60_07595</name>
</gene>
<evidence type="ECO:0000313" key="1">
    <source>
        <dbReference type="EMBL" id="TVT83413.1"/>
    </source>
</evidence>
<evidence type="ECO:0000313" key="2">
    <source>
        <dbReference type="Proteomes" id="UP000316981"/>
    </source>
</evidence>
<dbReference type="Pfam" id="PF05944">
    <property type="entry name" value="Phage_term_smal"/>
    <property type="match status" value="1"/>
</dbReference>
<reference evidence="1 2" key="1">
    <citation type="submission" date="2019-07" db="EMBL/GenBank/DDBJ databases">
        <title>Draft Genome Sequence of the first blaOXA-58-Harboring Acinetobacter colistiniresistens clinical isolate from Brazil.</title>
        <authorList>
            <person name="Favaro L.S."/>
            <person name="Paula-Petroli S.B."/>
            <person name="Moura C.F."/>
            <person name="Tognim M.C.B."/>
            <person name="Venancio E.J."/>
            <person name="Yamada-Ogatta S.F."/>
            <person name="Carrara-Marroni F.E."/>
        </authorList>
    </citation>
    <scope>NUCLEOTIDE SEQUENCE [LARGE SCALE GENOMIC DNA]</scope>
    <source>
        <strain evidence="1 2">DL</strain>
    </source>
</reference>
<dbReference type="RefSeq" id="WP_144583171.1">
    <property type="nucleotide sequence ID" value="NZ_VMTP01000048.1"/>
</dbReference>
<dbReference type="AlphaFoldDB" id="A0A558FD22"/>
<sequence length="268" mass="29868">MNLARQHFQKHQAKEAAEKAAEFGAMQDMTAFELQMMQLNNDRQRLKQIQATEAKVVLKKALLPNHLPYVDGILEADKSIQDEVFMTVLVWCIDVGDYAKALQLSAFALRHSMIMPDAFKRNTSTYVVETISEVFLKQLKTDAAVDISVLEQVEHLILNPDLDPKVLDMPNQAKAKLYLALGKATVKLIQSKDEPSDADLVHAQSAQGYLTSAFELDEKSGALGELKATKKFLDKFADRLPKQPEPLLNSDGSQVVDDQGALVFKPTE</sequence>
<comment type="caution">
    <text evidence="1">The sequence shown here is derived from an EMBL/GenBank/DDBJ whole genome shotgun (WGS) entry which is preliminary data.</text>
</comment>
<proteinExistence type="predicted"/>
<organism evidence="1 2">
    <name type="scientific">Acinetobacter colistiniresistens</name>
    <dbReference type="NCBI Taxonomy" id="280145"/>
    <lineage>
        <taxon>Bacteria</taxon>
        <taxon>Pseudomonadati</taxon>
        <taxon>Pseudomonadota</taxon>
        <taxon>Gammaproteobacteria</taxon>
        <taxon>Moraxellales</taxon>
        <taxon>Moraxellaceae</taxon>
        <taxon>Acinetobacter</taxon>
    </lineage>
</organism>
<protein>
    <submittedName>
        <fullName evidence="1">Terminase</fullName>
    </submittedName>
</protein>
<dbReference type="Proteomes" id="UP000316981">
    <property type="component" value="Unassembled WGS sequence"/>
</dbReference>
<dbReference type="GO" id="GO:0003677">
    <property type="term" value="F:DNA binding"/>
    <property type="evidence" value="ECO:0007669"/>
    <property type="project" value="InterPro"/>
</dbReference>
<dbReference type="GO" id="GO:0004519">
    <property type="term" value="F:endonuclease activity"/>
    <property type="evidence" value="ECO:0007669"/>
    <property type="project" value="InterPro"/>
</dbReference>
<accession>A0A558FD22</accession>
<dbReference type="InterPro" id="IPR010270">
    <property type="entry name" value="Phage_P2_GpM"/>
</dbReference>